<sequence length="189" mass="21315">MIIAQGLILKKDVYNIVARFDGKLSKEEAKVKKLSDDLKVVSIEKAQLESDNKIFRFRLDHVVTVEAYLKSKYELKADRAFVAETAVTTSNSNLEDKKLAKAREEVEKVKAKCTNANARALLAYKDDFENTLEYMELSNLFMTTSGEQLAERIGKIHPEWDISFLRYAPEDLPATGDLAAAKIPLNAEN</sequence>
<evidence type="ECO:0000313" key="3">
    <source>
        <dbReference type="Proteomes" id="UP001604336"/>
    </source>
</evidence>
<dbReference type="Proteomes" id="UP001604336">
    <property type="component" value="Unassembled WGS sequence"/>
</dbReference>
<keyword evidence="3" id="KW-1185">Reference proteome</keyword>
<protein>
    <submittedName>
        <fullName evidence="2">Uncharacterized protein</fullName>
    </submittedName>
</protein>
<evidence type="ECO:0000256" key="1">
    <source>
        <dbReference type="SAM" id="Coils"/>
    </source>
</evidence>
<proteinExistence type="predicted"/>
<name>A0ABD1TJN6_9LAMI</name>
<feature type="coiled-coil region" evidence="1">
    <location>
        <begin position="92"/>
        <end position="119"/>
    </location>
</feature>
<feature type="coiled-coil region" evidence="1">
    <location>
        <begin position="24"/>
        <end position="51"/>
    </location>
</feature>
<organism evidence="2 3">
    <name type="scientific">Abeliophyllum distichum</name>
    <dbReference type="NCBI Taxonomy" id="126358"/>
    <lineage>
        <taxon>Eukaryota</taxon>
        <taxon>Viridiplantae</taxon>
        <taxon>Streptophyta</taxon>
        <taxon>Embryophyta</taxon>
        <taxon>Tracheophyta</taxon>
        <taxon>Spermatophyta</taxon>
        <taxon>Magnoliopsida</taxon>
        <taxon>eudicotyledons</taxon>
        <taxon>Gunneridae</taxon>
        <taxon>Pentapetalae</taxon>
        <taxon>asterids</taxon>
        <taxon>lamiids</taxon>
        <taxon>Lamiales</taxon>
        <taxon>Oleaceae</taxon>
        <taxon>Forsythieae</taxon>
        <taxon>Abeliophyllum</taxon>
    </lineage>
</organism>
<dbReference type="AlphaFoldDB" id="A0ABD1TJN6"/>
<keyword evidence="1" id="KW-0175">Coiled coil</keyword>
<accession>A0ABD1TJN6</accession>
<reference evidence="3" key="1">
    <citation type="submission" date="2024-07" db="EMBL/GenBank/DDBJ databases">
        <title>Two chromosome-level genome assemblies of Korean endemic species Abeliophyllum distichum and Forsythia ovata (Oleaceae).</title>
        <authorList>
            <person name="Jang H."/>
        </authorList>
    </citation>
    <scope>NUCLEOTIDE SEQUENCE [LARGE SCALE GENOMIC DNA]</scope>
</reference>
<evidence type="ECO:0000313" key="2">
    <source>
        <dbReference type="EMBL" id="KAL2512936.1"/>
    </source>
</evidence>
<comment type="caution">
    <text evidence="2">The sequence shown here is derived from an EMBL/GenBank/DDBJ whole genome shotgun (WGS) entry which is preliminary data.</text>
</comment>
<gene>
    <name evidence="2" type="ORF">Adt_18536</name>
</gene>
<dbReference type="EMBL" id="JBFOLK010000005">
    <property type="protein sequence ID" value="KAL2512936.1"/>
    <property type="molecule type" value="Genomic_DNA"/>
</dbReference>